<dbReference type="Proteomes" id="UP000198403">
    <property type="component" value="Unassembled WGS sequence"/>
</dbReference>
<accession>A0A238Y3M2</accession>
<protein>
    <submittedName>
        <fullName evidence="3">Peptide/nickel transport system substrate-binding protein</fullName>
    </submittedName>
</protein>
<evidence type="ECO:0000313" key="4">
    <source>
        <dbReference type="Proteomes" id="UP000198403"/>
    </source>
</evidence>
<dbReference type="PROSITE" id="PS51257">
    <property type="entry name" value="PROKAR_LIPOPROTEIN"/>
    <property type="match status" value="1"/>
</dbReference>
<evidence type="ECO:0000259" key="2">
    <source>
        <dbReference type="Pfam" id="PF00496"/>
    </source>
</evidence>
<dbReference type="AlphaFoldDB" id="A0A238Y3M2"/>
<dbReference type="SUPFAM" id="SSF53850">
    <property type="entry name" value="Periplasmic binding protein-like II"/>
    <property type="match status" value="1"/>
</dbReference>
<dbReference type="GO" id="GO:0043190">
    <property type="term" value="C:ATP-binding cassette (ABC) transporter complex"/>
    <property type="evidence" value="ECO:0007669"/>
    <property type="project" value="InterPro"/>
</dbReference>
<dbReference type="Gene3D" id="3.40.190.10">
    <property type="entry name" value="Periplasmic binding protein-like II"/>
    <property type="match status" value="1"/>
</dbReference>
<feature type="signal peptide" evidence="1">
    <location>
        <begin position="1"/>
        <end position="20"/>
    </location>
</feature>
<reference evidence="3 4" key="1">
    <citation type="submission" date="2017-06" db="EMBL/GenBank/DDBJ databases">
        <authorList>
            <person name="Kim H.J."/>
            <person name="Triplett B.A."/>
        </authorList>
    </citation>
    <scope>NUCLEOTIDE SEQUENCE [LARGE SCALE GENOMIC DNA]</scope>
    <source>
        <strain evidence="3 4">DSM 44272</strain>
    </source>
</reference>
<feature type="domain" description="Solute-binding protein family 5" evidence="2">
    <location>
        <begin position="88"/>
        <end position="444"/>
    </location>
</feature>
<dbReference type="EMBL" id="FZNO01000017">
    <property type="protein sequence ID" value="SNR65154.1"/>
    <property type="molecule type" value="Genomic_DNA"/>
</dbReference>
<evidence type="ECO:0000313" key="3">
    <source>
        <dbReference type="EMBL" id="SNR65154.1"/>
    </source>
</evidence>
<dbReference type="OrthoDB" id="9803988at2"/>
<dbReference type="GO" id="GO:0015833">
    <property type="term" value="P:peptide transport"/>
    <property type="evidence" value="ECO:0007669"/>
    <property type="project" value="TreeGrafter"/>
</dbReference>
<dbReference type="Gene3D" id="3.10.105.10">
    <property type="entry name" value="Dipeptide-binding Protein, Domain 3"/>
    <property type="match status" value="1"/>
</dbReference>
<feature type="chain" id="PRO_5038436429" evidence="1">
    <location>
        <begin position="21"/>
        <end position="532"/>
    </location>
</feature>
<dbReference type="Pfam" id="PF00496">
    <property type="entry name" value="SBP_bac_5"/>
    <property type="match status" value="1"/>
</dbReference>
<proteinExistence type="predicted"/>
<evidence type="ECO:0000256" key="1">
    <source>
        <dbReference type="SAM" id="SignalP"/>
    </source>
</evidence>
<name>A0A238Y3M2_9ACTN</name>
<keyword evidence="4" id="KW-1185">Reference proteome</keyword>
<dbReference type="InterPro" id="IPR000914">
    <property type="entry name" value="SBP_5_dom"/>
</dbReference>
<keyword evidence="1" id="KW-0732">Signal</keyword>
<dbReference type="InterPro" id="IPR030678">
    <property type="entry name" value="Peptide/Ni-bd"/>
</dbReference>
<dbReference type="RefSeq" id="WP_141137516.1">
    <property type="nucleotide sequence ID" value="NZ_FZNO01000017.1"/>
</dbReference>
<dbReference type="PANTHER" id="PTHR30290">
    <property type="entry name" value="PERIPLASMIC BINDING COMPONENT OF ABC TRANSPORTER"/>
    <property type="match status" value="1"/>
</dbReference>
<dbReference type="InterPro" id="IPR039424">
    <property type="entry name" value="SBP_5"/>
</dbReference>
<dbReference type="GO" id="GO:0042597">
    <property type="term" value="C:periplasmic space"/>
    <property type="evidence" value="ECO:0007669"/>
    <property type="project" value="UniProtKB-ARBA"/>
</dbReference>
<dbReference type="PIRSF" id="PIRSF002741">
    <property type="entry name" value="MppA"/>
    <property type="match status" value="1"/>
</dbReference>
<organism evidence="3 4">
    <name type="scientific">Blastococcus mobilis</name>
    <dbReference type="NCBI Taxonomy" id="1938746"/>
    <lineage>
        <taxon>Bacteria</taxon>
        <taxon>Bacillati</taxon>
        <taxon>Actinomycetota</taxon>
        <taxon>Actinomycetes</taxon>
        <taxon>Geodermatophilales</taxon>
        <taxon>Geodermatophilaceae</taxon>
        <taxon>Blastococcus</taxon>
    </lineage>
</organism>
<dbReference type="GO" id="GO:1904680">
    <property type="term" value="F:peptide transmembrane transporter activity"/>
    <property type="evidence" value="ECO:0007669"/>
    <property type="project" value="TreeGrafter"/>
</dbReference>
<gene>
    <name evidence="3" type="ORF">SAMN06272737_11746</name>
</gene>
<sequence length="532" mass="57584">MRLRSKFGVTLLAAAMAVTACGGSGGGDEGGDSAGDAVAANPEAELIFFDASGNETLDPAHPQNNSSLSYESLLAIYDRLIHLTDEGEPIPGLAEEWAYNDDLTQFTMTLREGATFHDGTPVDAAAVVANFDRSKGLTEPIGATMQNTLDLMASYEATDERTVVIQLSEPSGQMEYWLSANGGMMISPEALTPGAYGVNLEAIGAGPYALESFESNVVTKMVRYEDYWGGTEGRPARFENHYVTDGQARLNAVRSGEANLAILDASQIPEAEGAGLDVQINQQLSLWNIYTNLAGPDIGDLRVRQAIMHAIDRQSLVDALTFGSGAPAQQLFPEGHPVWIEELDEAYPYDPDKARELLAEAGKSGGVDIDFVLLNNTEYRQLAEALQQMLAEVDIRLTFEVVDISQAGVFYRDPNDLHGEVMMARWGGRPDPLQTFQEVTSSQGTYTPGGVASPRIDELVEQASALTPDNPERLEVIRELNREVIEQAATFPIMIRSNVFAYSPGCVQNLTPYLPAGDDRMNDVTISQDCAA</sequence>